<sequence length="586" mass="60391">MNLSVADSQLRVPDSRDELGGKGFFLTRLVERGFRVPPFRVVRAADLVDGRVPPALAARLVDELVAAAVESGVDELAVGFAVRSSPAVSMPGMMDTLLGVGLTDRNVAALSGRLGTESAAWQVVLGGVANLCSHVAGCVPGNPSDAVDPVADYRRLVALYEEHSGTNFPSSPAAQVRLAVEAVFASWDNARAREYRRANGISEHVATAVVVQVLAYGTGVGASGSGVVFSHDPLTGVAGLHGEYLRASTGESLVSGTTTPLPISALRDDSWTAYDELAGVVTEMYEWQTVAVEVEFVVENGTGWIVQLRPAVTTGQVRNTVTIAGWRTGLIGRQIALARLDIDALFGESPSVADPDRGRLLAIGVGASAGVATGRVVTTTEAALAGGGEPLVLLRPRTEPEDFLGMVSSVAVVTVEGGAGSHAAVVARELGIPAVVGASFSTAAPSAGATVTVCGTTGRVWQGVVERLAGATVEFPSDLFADEAIEARIKPTLAAVLAVEPNAIVATATGAPIPAATLVITGERDAAERLAAAGHRVAFDCADAVTADLPDCFVEYVIAKPEARRGVGTVLAVRAAAKWAAKEIAR</sequence>
<organism evidence="4 5">
    <name type="scientific">Antrihabitans spumae</name>
    <dbReference type="NCBI Taxonomy" id="3373370"/>
    <lineage>
        <taxon>Bacteria</taxon>
        <taxon>Bacillati</taxon>
        <taxon>Actinomycetota</taxon>
        <taxon>Actinomycetes</taxon>
        <taxon>Mycobacteriales</taxon>
        <taxon>Nocardiaceae</taxon>
        <taxon>Antrihabitans</taxon>
    </lineage>
</organism>
<dbReference type="InterPro" id="IPR036637">
    <property type="entry name" value="Phosphohistidine_dom_sf"/>
</dbReference>
<dbReference type="RefSeq" id="WP_395125177.1">
    <property type="nucleotide sequence ID" value="NZ_JBIMSN010000020.1"/>
</dbReference>
<dbReference type="InterPro" id="IPR013815">
    <property type="entry name" value="ATP_grasp_subdomain_1"/>
</dbReference>
<evidence type="ECO:0000313" key="5">
    <source>
        <dbReference type="Proteomes" id="UP001609176"/>
    </source>
</evidence>
<protein>
    <submittedName>
        <fullName evidence="4">PEP/pyruvate-binding domain-containing protein</fullName>
    </submittedName>
</protein>
<dbReference type="PANTHER" id="PTHR22931">
    <property type="entry name" value="PHOSPHOENOLPYRUVATE DIKINASE-RELATED"/>
    <property type="match status" value="1"/>
</dbReference>
<proteinExistence type="predicted"/>
<dbReference type="PANTHER" id="PTHR22931:SF9">
    <property type="entry name" value="PYRUVATE, PHOSPHATE DIKINASE 1, CHLOROPLASTIC"/>
    <property type="match status" value="1"/>
</dbReference>
<dbReference type="Pfam" id="PF00391">
    <property type="entry name" value="PEP-utilizers"/>
    <property type="match status" value="1"/>
</dbReference>
<feature type="domain" description="Pyruvate phosphate dikinase AMP/ATP-binding" evidence="2">
    <location>
        <begin position="48"/>
        <end position="267"/>
    </location>
</feature>
<dbReference type="InterPro" id="IPR008279">
    <property type="entry name" value="PEP-util_enz_mobile_dom"/>
</dbReference>
<dbReference type="Gene3D" id="3.50.30.10">
    <property type="entry name" value="Phosphohistidine domain"/>
    <property type="match status" value="1"/>
</dbReference>
<dbReference type="SUPFAM" id="SSF52009">
    <property type="entry name" value="Phosphohistidine domain"/>
    <property type="match status" value="1"/>
</dbReference>
<name>A0ABW7KMC1_9NOCA</name>
<comment type="caution">
    <text evidence="4">The sequence shown here is derived from an EMBL/GenBank/DDBJ whole genome shotgun (WGS) entry which is preliminary data.</text>
</comment>
<evidence type="ECO:0000313" key="4">
    <source>
        <dbReference type="EMBL" id="MFH5243633.1"/>
    </source>
</evidence>
<evidence type="ECO:0000313" key="6">
    <source>
        <dbReference type="Proteomes" id="UP001609219"/>
    </source>
</evidence>
<accession>A0ABW7KMC1</accession>
<evidence type="ECO:0000259" key="1">
    <source>
        <dbReference type="Pfam" id="PF00391"/>
    </source>
</evidence>
<dbReference type="Gene3D" id="3.30.1490.20">
    <property type="entry name" value="ATP-grasp fold, A domain"/>
    <property type="match status" value="2"/>
</dbReference>
<gene>
    <name evidence="4" type="ORF">ACHIPV_17375</name>
    <name evidence="3" type="ORF">ACHIRB_04675</name>
</gene>
<reference evidence="5 6" key="1">
    <citation type="submission" date="2024-10" db="EMBL/GenBank/DDBJ databases">
        <authorList>
            <person name="Riesco R."/>
        </authorList>
    </citation>
    <scope>NUCLEOTIDE SEQUENCE [LARGE SCALE GENOMIC DNA]</scope>
    <source>
        <strain evidence="4 5">NCIMB 15448</strain>
        <strain evidence="3 6">NCIMB 15450</strain>
    </source>
</reference>
<dbReference type="InterPro" id="IPR010121">
    <property type="entry name" value="Pyruvate_phosphate_dikinase"/>
</dbReference>
<dbReference type="SUPFAM" id="SSF56059">
    <property type="entry name" value="Glutathione synthetase ATP-binding domain-like"/>
    <property type="match status" value="1"/>
</dbReference>
<evidence type="ECO:0000313" key="3">
    <source>
        <dbReference type="EMBL" id="MFH5227884.1"/>
    </source>
</evidence>
<dbReference type="Proteomes" id="UP001609176">
    <property type="component" value="Unassembled WGS sequence"/>
</dbReference>
<dbReference type="Gene3D" id="3.30.470.20">
    <property type="entry name" value="ATP-grasp fold, B domain"/>
    <property type="match status" value="1"/>
</dbReference>
<dbReference type="EMBL" id="JBIMSP010000028">
    <property type="protein sequence ID" value="MFH5243633.1"/>
    <property type="molecule type" value="Genomic_DNA"/>
</dbReference>
<dbReference type="Pfam" id="PF01326">
    <property type="entry name" value="PPDK_N"/>
    <property type="match status" value="1"/>
</dbReference>
<dbReference type="Proteomes" id="UP001609219">
    <property type="component" value="Unassembled WGS sequence"/>
</dbReference>
<feature type="domain" description="PEP-utilising enzyme mobile" evidence="1">
    <location>
        <begin position="389"/>
        <end position="458"/>
    </location>
</feature>
<dbReference type="InterPro" id="IPR002192">
    <property type="entry name" value="PPDK_AMP/ATP-bd"/>
</dbReference>
<evidence type="ECO:0000259" key="2">
    <source>
        <dbReference type="Pfam" id="PF01326"/>
    </source>
</evidence>
<dbReference type="EMBL" id="JBIMSN010000020">
    <property type="protein sequence ID" value="MFH5227884.1"/>
    <property type="molecule type" value="Genomic_DNA"/>
</dbReference>
<keyword evidence="6" id="KW-1185">Reference proteome</keyword>